<reference evidence="2" key="1">
    <citation type="journal article" date="2014" name="Int. J. Syst. Evol. Microbiol.">
        <title>Complete genome sequence of Corynebacterium casei LMG S-19264T (=DSM 44701T), isolated from a smear-ripened cheese.</title>
        <authorList>
            <consortium name="US DOE Joint Genome Institute (JGI-PGF)"/>
            <person name="Walter F."/>
            <person name="Albersmeier A."/>
            <person name="Kalinowski J."/>
            <person name="Ruckert C."/>
        </authorList>
    </citation>
    <scope>NUCLEOTIDE SEQUENCE</scope>
    <source>
        <strain evidence="2">CGMCC 1.12919</strain>
    </source>
</reference>
<accession>A0A916UWE1</accession>
<name>A0A916UWE1_9HYPH</name>
<dbReference type="EMBL" id="BMGG01000011">
    <property type="protein sequence ID" value="GGC90023.1"/>
    <property type="molecule type" value="Genomic_DNA"/>
</dbReference>
<protein>
    <submittedName>
        <fullName evidence="2">Uncharacterized protein</fullName>
    </submittedName>
</protein>
<sequence length="90" mass="9952">MIEKFHRGERRAVRLRPRRAALDLIGRHGPPPLLQHGHVCTRTAARRQRPYPKSSTRGAEAMTVKSAFYAVVSTITTALILVPALTPAIS</sequence>
<proteinExistence type="predicted"/>
<feature type="transmembrane region" description="Helical" evidence="1">
    <location>
        <begin position="67"/>
        <end position="89"/>
    </location>
</feature>
<comment type="caution">
    <text evidence="2">The sequence shown here is derived from an EMBL/GenBank/DDBJ whole genome shotgun (WGS) entry which is preliminary data.</text>
</comment>
<keyword evidence="1" id="KW-0472">Membrane</keyword>
<reference evidence="2" key="2">
    <citation type="submission" date="2020-09" db="EMBL/GenBank/DDBJ databases">
        <authorList>
            <person name="Sun Q."/>
            <person name="Zhou Y."/>
        </authorList>
    </citation>
    <scope>NUCLEOTIDE SEQUENCE</scope>
    <source>
        <strain evidence="2">CGMCC 1.12919</strain>
    </source>
</reference>
<keyword evidence="1" id="KW-0812">Transmembrane</keyword>
<evidence type="ECO:0000313" key="3">
    <source>
        <dbReference type="Proteomes" id="UP000637002"/>
    </source>
</evidence>
<evidence type="ECO:0000313" key="2">
    <source>
        <dbReference type="EMBL" id="GGC90023.1"/>
    </source>
</evidence>
<dbReference type="Proteomes" id="UP000637002">
    <property type="component" value="Unassembled WGS sequence"/>
</dbReference>
<keyword evidence="1" id="KW-1133">Transmembrane helix</keyword>
<organism evidence="2 3">
    <name type="scientific">Chelatococcus reniformis</name>
    <dbReference type="NCBI Taxonomy" id="1494448"/>
    <lineage>
        <taxon>Bacteria</taxon>
        <taxon>Pseudomonadati</taxon>
        <taxon>Pseudomonadota</taxon>
        <taxon>Alphaproteobacteria</taxon>
        <taxon>Hyphomicrobiales</taxon>
        <taxon>Chelatococcaceae</taxon>
        <taxon>Chelatococcus</taxon>
    </lineage>
</organism>
<gene>
    <name evidence="2" type="ORF">GCM10010994_54820</name>
</gene>
<dbReference type="AlphaFoldDB" id="A0A916UWE1"/>
<evidence type="ECO:0000256" key="1">
    <source>
        <dbReference type="SAM" id="Phobius"/>
    </source>
</evidence>
<keyword evidence="3" id="KW-1185">Reference proteome</keyword>